<dbReference type="AlphaFoldDB" id="A0A9P6RJ61"/>
<feature type="transmembrane region" description="Helical" evidence="9">
    <location>
        <begin position="821"/>
        <end position="851"/>
    </location>
</feature>
<feature type="region of interest" description="Disordered" evidence="8">
    <location>
        <begin position="402"/>
        <end position="437"/>
    </location>
</feature>
<keyword evidence="5 9" id="KW-1133">Transmembrane helix</keyword>
<accession>A0A9P6RJ61</accession>
<feature type="transmembrane region" description="Helical" evidence="9">
    <location>
        <begin position="909"/>
        <end position="928"/>
    </location>
</feature>
<evidence type="ECO:0000256" key="6">
    <source>
        <dbReference type="ARBA" id="ARBA00023136"/>
    </source>
</evidence>
<name>A0A9P6RJ61_9FUNG</name>
<dbReference type="InterPro" id="IPR026612">
    <property type="entry name" value="STRA6-like"/>
</dbReference>
<dbReference type="EMBL" id="JAAAIP010000247">
    <property type="protein sequence ID" value="KAG0321339.1"/>
    <property type="molecule type" value="Genomic_DNA"/>
</dbReference>
<dbReference type="OrthoDB" id="2376984at2759"/>
<sequence>MAWPLSAAQPTAASPWSFTPGWVYNPIFSCCAFQPSSPTAGTNSTDAGSTLPTLITSADLSNYASLIDEGQQQLELSTSYYTSDGGGPNTASSSTVPEADTFQVIVRFLDATGAYMTVAAGTEAVGVNDAETLLYYAFDAVTLQPTRVPVGARAVVVQILVPATQTSFCFDYFALRLTQGSFHPTTESLLQKILIALGSVVFLNAALIPVILFYGLPGWLWRSAPVNFFQKNPVVDHYVPLALFISTCQWIYNILLQYFGGSSSTVSIVHSPQALWLIPLVLIGTFFASAFAHWALFLCYNQIMQQPLHGRSHAQPRRWRAPLLGLWAAMCLLAARVGVATLAIVQGGYWSVPIGIMLAVPETVAMLSAAIFFIKTMWKLARGGRRKSSSGISNLDNAGATGVAGNSESAGGIGKNGRGLGANNASRSSSSTPLWSSTSSSSAVVVRNDDLQDDLINLSSYYHRAYVKSLLVPERDLRDAAGSMYGQSTIGSDKTSSAPYRKNAAGVSISISPVDNSDRSRYLGSTLNTTISSSGSSSATEYSQYPTEFDFNVPLARDGGYRPPPLSPSAGFDKDRKHFVFEPSGKGRRVALSAGSGGGRSGASSEKSTAVPPSSRSGGGGGMKRPPMYARLSSSREGLNAAHKLTWNSATTSYTTTSAAQPMTGAPPTPSAWEYIVYPRRHIWPSIVGAYLLIARLPLRILVAVMTTLVLCYDVLLSIGAAETVLAVPVSCLLGGIAYPGPTQFDNTMNVARAMHTVNLVLVAGLLPTIVFITMLHQIRMVQKYNWCLRLLRIGNYDFVPGGREYTQHLKHPVRFIGYTVGFGVVGLCFTIFLLFTLCTVVAMLLVAATFRSSLFRTLGSRALAAFGISCLLVLILWLVQMLVIRYRFRMPGSRFLLAPQQSAQASFHHWEFFWAFFNIVFGAFSFFKRIVLSVLSMGIYSTRIDLCIMGGRFRPWDGGYSAFVGLVLADHVLNNPIVLEFVQILRDLLLVRRNPHLAHYILEARGRSGDGPRDQDDQGEHDRRLMMMMLRGQQYGAPRGASGRPLNNIEEAEEARMDELLTASGSDGRLGAGLAVKSGAVVPEVSKVHHYFRIDQRVDRQKPSQGPAARPLSSASASSSSSSPPPAYNQPNIVRTGVGAAGAVYAPLLAVDSKQGGVGGGRHIKIVQDAHADHDTTISQEQIRQKLSEAKLRSIRIRNRWFLYVTLARNPSIRSLRRTRAEDYLHPITHGPSYSDSHLEETLADIRWDRED</sequence>
<feature type="transmembrane region" description="Helical" evidence="9">
    <location>
        <begin position="193"/>
        <end position="216"/>
    </location>
</feature>
<keyword evidence="6 9" id="KW-0472">Membrane</keyword>
<proteinExistence type="predicted"/>
<comment type="caution">
    <text evidence="10">The sequence shown here is derived from an EMBL/GenBank/DDBJ whole genome shotgun (WGS) entry which is preliminary data.</text>
</comment>
<evidence type="ECO:0000256" key="3">
    <source>
        <dbReference type="ARBA" id="ARBA00022475"/>
    </source>
</evidence>
<keyword evidence="7" id="KW-0675">Receptor</keyword>
<evidence type="ECO:0000256" key="7">
    <source>
        <dbReference type="ARBA" id="ARBA00023170"/>
    </source>
</evidence>
<evidence type="ECO:0000313" key="11">
    <source>
        <dbReference type="Proteomes" id="UP000738325"/>
    </source>
</evidence>
<dbReference type="PANTHER" id="PTHR21444:SF15">
    <property type="entry name" value="RECEPTOR FOR RETINOL UPTAKE STRA6"/>
    <property type="match status" value="1"/>
</dbReference>
<dbReference type="Proteomes" id="UP000738325">
    <property type="component" value="Unassembled WGS sequence"/>
</dbReference>
<evidence type="ECO:0000256" key="5">
    <source>
        <dbReference type="ARBA" id="ARBA00022989"/>
    </source>
</evidence>
<evidence type="ECO:0000256" key="4">
    <source>
        <dbReference type="ARBA" id="ARBA00022692"/>
    </source>
</evidence>
<dbReference type="GO" id="GO:0005886">
    <property type="term" value="C:plasma membrane"/>
    <property type="evidence" value="ECO:0007669"/>
    <property type="project" value="UniProtKB-SubCell"/>
</dbReference>
<evidence type="ECO:0000313" key="10">
    <source>
        <dbReference type="EMBL" id="KAG0321339.1"/>
    </source>
</evidence>
<evidence type="ECO:0000256" key="9">
    <source>
        <dbReference type="SAM" id="Phobius"/>
    </source>
</evidence>
<dbReference type="GO" id="GO:0038023">
    <property type="term" value="F:signaling receptor activity"/>
    <property type="evidence" value="ECO:0007669"/>
    <property type="project" value="InterPro"/>
</dbReference>
<dbReference type="PANTHER" id="PTHR21444">
    <property type="entry name" value="COILED-COIL DOMAIN-CONTAINING PROTEIN 180"/>
    <property type="match status" value="1"/>
</dbReference>
<evidence type="ECO:0000256" key="8">
    <source>
        <dbReference type="SAM" id="MobiDB-lite"/>
    </source>
</evidence>
<keyword evidence="11" id="KW-1185">Reference proteome</keyword>
<comment type="subcellular location">
    <subcellularLocation>
        <location evidence="1">Cell membrane</location>
        <topology evidence="1">Multi-pass membrane protein</topology>
    </subcellularLocation>
</comment>
<evidence type="ECO:0000256" key="2">
    <source>
        <dbReference type="ARBA" id="ARBA00022448"/>
    </source>
</evidence>
<feature type="transmembrane region" description="Helical" evidence="9">
    <location>
        <begin position="350"/>
        <end position="378"/>
    </location>
</feature>
<protein>
    <submittedName>
        <fullName evidence="10">Uncharacterized protein</fullName>
    </submittedName>
</protein>
<feature type="transmembrane region" description="Helical" evidence="9">
    <location>
        <begin position="717"/>
        <end position="739"/>
    </location>
</feature>
<reference evidence="10" key="1">
    <citation type="journal article" date="2020" name="Fungal Divers.">
        <title>Resolving the Mortierellaceae phylogeny through synthesis of multi-gene phylogenetics and phylogenomics.</title>
        <authorList>
            <person name="Vandepol N."/>
            <person name="Liber J."/>
            <person name="Desiro A."/>
            <person name="Na H."/>
            <person name="Kennedy M."/>
            <person name="Barry K."/>
            <person name="Grigoriev I.V."/>
            <person name="Miller A.N."/>
            <person name="O'Donnell K."/>
            <person name="Stajich J.E."/>
            <person name="Bonito G."/>
        </authorList>
    </citation>
    <scope>NUCLEOTIDE SEQUENCE</scope>
    <source>
        <strain evidence="10">REB-010B</strain>
    </source>
</reference>
<feature type="transmembrane region" description="Helical" evidence="9">
    <location>
        <begin position="275"/>
        <end position="300"/>
    </location>
</feature>
<evidence type="ECO:0000256" key="1">
    <source>
        <dbReference type="ARBA" id="ARBA00004651"/>
    </source>
</evidence>
<keyword evidence="4 9" id="KW-0812">Transmembrane</keyword>
<feature type="compositionally biased region" description="Gly residues" evidence="8">
    <location>
        <begin position="411"/>
        <end position="420"/>
    </location>
</feature>
<feature type="transmembrane region" description="Helical" evidence="9">
    <location>
        <begin position="237"/>
        <end position="255"/>
    </location>
</feature>
<feature type="compositionally biased region" description="Basic and acidic residues" evidence="8">
    <location>
        <begin position="1094"/>
        <end position="1103"/>
    </location>
</feature>
<feature type="compositionally biased region" description="Low complexity" evidence="8">
    <location>
        <begin position="1108"/>
        <end position="1123"/>
    </location>
</feature>
<gene>
    <name evidence="10" type="ORF">BGZ99_003957</name>
</gene>
<feature type="transmembrane region" description="Helical" evidence="9">
    <location>
        <begin position="760"/>
        <end position="779"/>
    </location>
</feature>
<feature type="transmembrane region" description="Helical" evidence="9">
    <location>
        <begin position="321"/>
        <end position="344"/>
    </location>
</feature>
<dbReference type="Pfam" id="PF14752">
    <property type="entry name" value="RBP_receptor"/>
    <property type="match status" value="1"/>
</dbReference>
<keyword evidence="3" id="KW-1003">Cell membrane</keyword>
<feature type="compositionally biased region" description="Low complexity" evidence="8">
    <location>
        <begin position="426"/>
        <end position="437"/>
    </location>
</feature>
<feature type="region of interest" description="Disordered" evidence="8">
    <location>
        <begin position="581"/>
        <end position="629"/>
    </location>
</feature>
<feature type="region of interest" description="Disordered" evidence="8">
    <location>
        <begin position="1094"/>
        <end position="1132"/>
    </location>
</feature>
<keyword evidence="2" id="KW-0813">Transport</keyword>
<feature type="transmembrane region" description="Helical" evidence="9">
    <location>
        <begin position="863"/>
        <end position="889"/>
    </location>
</feature>
<organism evidence="10 11">
    <name type="scientific">Dissophora globulifera</name>
    <dbReference type="NCBI Taxonomy" id="979702"/>
    <lineage>
        <taxon>Eukaryota</taxon>
        <taxon>Fungi</taxon>
        <taxon>Fungi incertae sedis</taxon>
        <taxon>Mucoromycota</taxon>
        <taxon>Mortierellomycotina</taxon>
        <taxon>Mortierellomycetes</taxon>
        <taxon>Mortierellales</taxon>
        <taxon>Mortierellaceae</taxon>
        <taxon>Dissophora</taxon>
    </lineage>
</organism>